<comment type="similarity">
    <text evidence="3">Belongs to the TPT transporter family. SLC35D subfamily.</text>
</comment>
<dbReference type="Pfam" id="PF03151">
    <property type="entry name" value="TPT"/>
    <property type="match status" value="1"/>
</dbReference>
<comment type="function">
    <text evidence="1">Involved in the import of GDP-mannose from the cytoplasm into the Golgi lumen.</text>
</comment>
<feature type="transmembrane region" description="Helical" evidence="9">
    <location>
        <begin position="326"/>
        <end position="344"/>
    </location>
</feature>
<feature type="transmembrane region" description="Helical" evidence="9">
    <location>
        <begin position="121"/>
        <end position="139"/>
    </location>
</feature>
<sequence>MSAEGEKKARTSGEHSPVVFSPASTSTSTSSTGPVLPTTNPATTPEPAPAGLHPVFYIIAWITLSSSVILFNKKLLDSKENIFPVLLTTWHMAFATLMTQILARTTTFLDGRKKVKMTGRVYLRAILPIGFFFSLSLICGNKTYMYLSVAFIQMLKATTPVVTLLATWALGLAPPNMKTLFNVSFIVIGVVIATFGEIQFVMIGFIFQLGGLVFEAIRLVMVQRLLSSSEFKMDPLVSLYYFAPICAVMNGIVSLFLEVPDLALEHIYRAGVITLIMNALVAFLLNVSVVFLIGKTSSLVLTLCGVLKDVLLVSISAAYWKTPVTPLQLFGYSIALGGMVYYKLGADKVKEYASQANRSWAEYGSAKPVQRRLVVIAGSVLFVVLVLVVMASPGGIALGAMRG</sequence>
<comment type="subunit">
    <text evidence="4">Homooligomer.</text>
</comment>
<feature type="compositionally biased region" description="Low complexity" evidence="8">
    <location>
        <begin position="16"/>
        <end position="45"/>
    </location>
</feature>
<comment type="subcellular location">
    <subcellularLocation>
        <location evidence="2">Endoplasmic reticulum membrane</location>
        <topology evidence="2">Multi-pass membrane protein</topology>
    </subcellularLocation>
</comment>
<feature type="transmembrane region" description="Helical" evidence="9">
    <location>
        <begin position="54"/>
        <end position="71"/>
    </location>
</feature>
<feature type="transmembrane region" description="Helical" evidence="9">
    <location>
        <begin position="146"/>
        <end position="171"/>
    </location>
</feature>
<dbReference type="EMBL" id="LZYO01000104">
    <property type="protein sequence ID" value="ODH34238.1"/>
    <property type="molecule type" value="Genomic_DNA"/>
</dbReference>
<feature type="transmembrane region" description="Helical" evidence="9">
    <location>
        <begin position="299"/>
        <end position="320"/>
    </location>
</feature>
<dbReference type="OMA" id="LFWEVPK"/>
<evidence type="ECO:0000256" key="5">
    <source>
        <dbReference type="ARBA" id="ARBA00022692"/>
    </source>
</evidence>
<dbReference type="OrthoDB" id="6418713at2759"/>
<dbReference type="PANTHER" id="PTHR11132">
    <property type="entry name" value="SOLUTE CARRIER FAMILY 35"/>
    <property type="match status" value="1"/>
</dbReference>
<feature type="transmembrane region" description="Helical" evidence="9">
    <location>
        <begin position="373"/>
        <end position="401"/>
    </location>
</feature>
<evidence type="ECO:0000256" key="3">
    <source>
        <dbReference type="ARBA" id="ARBA00010425"/>
    </source>
</evidence>
<dbReference type="VEuPathDB" id="FungiDB:PABG_02491"/>
<keyword evidence="7 9" id="KW-0472">Membrane</keyword>
<keyword evidence="5 9" id="KW-0812">Transmembrane</keyword>
<proteinExistence type="inferred from homology"/>
<feature type="transmembrane region" description="Helical" evidence="9">
    <location>
        <begin position="268"/>
        <end position="292"/>
    </location>
</feature>
<dbReference type="Proteomes" id="UP000242814">
    <property type="component" value="Unassembled WGS sequence"/>
</dbReference>
<evidence type="ECO:0000313" key="11">
    <source>
        <dbReference type="EMBL" id="ODH34238.1"/>
    </source>
</evidence>
<evidence type="ECO:0000259" key="10">
    <source>
        <dbReference type="Pfam" id="PF03151"/>
    </source>
</evidence>
<evidence type="ECO:0000256" key="7">
    <source>
        <dbReference type="ARBA" id="ARBA00023136"/>
    </source>
</evidence>
<feature type="transmembrane region" description="Helical" evidence="9">
    <location>
        <begin position="183"/>
        <end position="214"/>
    </location>
</feature>
<dbReference type="GO" id="GO:0005789">
    <property type="term" value="C:endoplasmic reticulum membrane"/>
    <property type="evidence" value="ECO:0007669"/>
    <property type="project" value="UniProtKB-SubCell"/>
</dbReference>
<feature type="transmembrane region" description="Helical" evidence="9">
    <location>
        <begin position="83"/>
        <end position="101"/>
    </location>
</feature>
<reference evidence="11 12" key="1">
    <citation type="submission" date="2016-06" db="EMBL/GenBank/DDBJ databases">
        <authorList>
            <person name="Kjaerup R.B."/>
            <person name="Dalgaard T.S."/>
            <person name="Juul-Madsen H.R."/>
        </authorList>
    </citation>
    <scope>NUCLEOTIDE SEQUENCE [LARGE SCALE GENOMIC DNA]</scope>
    <source>
        <strain evidence="11 12">Pb300</strain>
    </source>
</reference>
<evidence type="ECO:0000256" key="4">
    <source>
        <dbReference type="ARBA" id="ARBA00011182"/>
    </source>
</evidence>
<name>A0A1D2JGP6_PARBR</name>
<evidence type="ECO:0000313" key="12">
    <source>
        <dbReference type="Proteomes" id="UP000242814"/>
    </source>
</evidence>
<evidence type="ECO:0000256" key="1">
    <source>
        <dbReference type="ARBA" id="ARBA00003420"/>
    </source>
</evidence>
<dbReference type="InterPro" id="IPR004853">
    <property type="entry name" value="Sugar_P_trans_dom"/>
</dbReference>
<accession>A0A1D2JGP6</accession>
<evidence type="ECO:0000256" key="8">
    <source>
        <dbReference type="SAM" id="MobiDB-lite"/>
    </source>
</evidence>
<dbReference type="AlphaFoldDB" id="A0A1D2JGP6"/>
<evidence type="ECO:0000256" key="2">
    <source>
        <dbReference type="ARBA" id="ARBA00004477"/>
    </source>
</evidence>
<feature type="compositionally biased region" description="Basic and acidic residues" evidence="8">
    <location>
        <begin position="1"/>
        <end position="13"/>
    </location>
</feature>
<organism evidence="11 12">
    <name type="scientific">Paracoccidioides brasiliensis</name>
    <dbReference type="NCBI Taxonomy" id="121759"/>
    <lineage>
        <taxon>Eukaryota</taxon>
        <taxon>Fungi</taxon>
        <taxon>Dikarya</taxon>
        <taxon>Ascomycota</taxon>
        <taxon>Pezizomycotina</taxon>
        <taxon>Eurotiomycetes</taxon>
        <taxon>Eurotiomycetidae</taxon>
        <taxon>Onygenales</taxon>
        <taxon>Ajellomycetaceae</taxon>
        <taxon>Paracoccidioides</taxon>
    </lineage>
</organism>
<feature type="domain" description="Sugar phosphate transporter" evidence="10">
    <location>
        <begin position="56"/>
        <end position="342"/>
    </location>
</feature>
<feature type="transmembrane region" description="Helical" evidence="9">
    <location>
        <begin position="235"/>
        <end position="256"/>
    </location>
</feature>
<evidence type="ECO:0000256" key="6">
    <source>
        <dbReference type="ARBA" id="ARBA00022989"/>
    </source>
</evidence>
<feature type="region of interest" description="Disordered" evidence="8">
    <location>
        <begin position="1"/>
        <end position="47"/>
    </location>
</feature>
<dbReference type="InterPro" id="IPR050186">
    <property type="entry name" value="TPT_transporter"/>
</dbReference>
<evidence type="ECO:0000256" key="9">
    <source>
        <dbReference type="SAM" id="Phobius"/>
    </source>
</evidence>
<comment type="caution">
    <text evidence="11">The sequence shown here is derived from an EMBL/GenBank/DDBJ whole genome shotgun (WGS) entry which is preliminary data.</text>
</comment>
<keyword evidence="6 9" id="KW-1133">Transmembrane helix</keyword>
<dbReference type="VEuPathDB" id="FungiDB:PADG_00913"/>
<gene>
    <name evidence="11" type="ORF">ACO22_03131</name>
</gene>
<protein>
    <recommendedName>
        <fullName evidence="10">Sugar phosphate transporter domain-containing protein</fullName>
    </recommendedName>
</protein>